<accession>A0A2H3RSM5</accession>
<proteinExistence type="predicted"/>
<organism evidence="3 4">
    <name type="scientific">Fusarium fujikuroi</name>
    <name type="common">Bakanae and foot rot disease fungus</name>
    <name type="synonym">Gibberella fujikuroi</name>
    <dbReference type="NCBI Taxonomy" id="5127"/>
    <lineage>
        <taxon>Eukaryota</taxon>
        <taxon>Fungi</taxon>
        <taxon>Dikarya</taxon>
        <taxon>Ascomycota</taxon>
        <taxon>Pezizomycotina</taxon>
        <taxon>Sordariomycetes</taxon>
        <taxon>Hypocreomycetidae</taxon>
        <taxon>Hypocreales</taxon>
        <taxon>Nectriaceae</taxon>
        <taxon>Fusarium</taxon>
        <taxon>Fusarium fujikuroi species complex</taxon>
    </lineage>
</organism>
<dbReference type="OrthoDB" id="10670991at2759"/>
<comment type="caution">
    <text evidence="3">The sequence shown here is derived from an EMBL/GenBank/DDBJ whole genome shotgun (WGS) entry which is preliminary data.</text>
</comment>
<evidence type="ECO:0000313" key="3">
    <source>
        <dbReference type="EMBL" id="VTT65669.1"/>
    </source>
</evidence>
<dbReference type="AlphaFoldDB" id="A0A2H3RSM5"/>
<feature type="region of interest" description="Disordered" evidence="2">
    <location>
        <begin position="246"/>
        <end position="294"/>
    </location>
</feature>
<protein>
    <submittedName>
        <fullName evidence="3">Uncharacterized protein</fullName>
    </submittedName>
</protein>
<name>A0A2H3RSM5_FUSFU</name>
<evidence type="ECO:0000313" key="4">
    <source>
        <dbReference type="Proteomes" id="UP000760494"/>
    </source>
</evidence>
<sequence>MESSGTSRSWFEAEIQRQRNVIFEAIVVPLCNNDTIQKTPLHPEHDLQYIHSYRCSIVNTKGPIPVFIAPNSGLIDPLNGIFQSSGVPSQLADWEVDIKHKEYPNFYTPTDLKPNRSSVKENWRRYDEAIKHWIAFGHKLDDESRKVWLENAGDLSTTTTTTKITSHKFYRNGKTWADLTFLKIIFGLDHVSSGAATAKFQKLFPASDITAWDFNLDGPANGAQFSHNVKLELVPDSLTPKKDIRLRTLDPSQPAKDLPDPSLSAAISPGNNLPTPTSIGSKDRKGDSGSPGLKRLILEHDDTKKKRLEKLAMELDAREKTLDAWERELNAREKDLDGRQISLGNLQQRLNVHEEDISKREREMTHKEGSIRRLRFVHYPESEPDQRLAGDREIPERHYLDYCDGI</sequence>
<gene>
    <name evidence="3" type="ORF">C2S_6089</name>
</gene>
<dbReference type="Proteomes" id="UP000760494">
    <property type="component" value="Unassembled WGS sequence"/>
</dbReference>
<dbReference type="EMBL" id="CABFJX010000146">
    <property type="protein sequence ID" value="VTT65669.1"/>
    <property type="molecule type" value="Genomic_DNA"/>
</dbReference>
<feature type="compositionally biased region" description="Polar residues" evidence="2">
    <location>
        <begin position="269"/>
        <end position="280"/>
    </location>
</feature>
<feature type="coiled-coil region" evidence="1">
    <location>
        <begin position="308"/>
        <end position="363"/>
    </location>
</feature>
<reference evidence="3" key="1">
    <citation type="submission" date="2019-05" db="EMBL/GenBank/DDBJ databases">
        <authorList>
            <person name="Piombo E."/>
        </authorList>
    </citation>
    <scope>NUCLEOTIDE SEQUENCE</scope>
    <source>
        <strain evidence="3">C2S</strain>
    </source>
</reference>
<keyword evidence="1" id="KW-0175">Coiled coil</keyword>
<evidence type="ECO:0000256" key="1">
    <source>
        <dbReference type="SAM" id="Coils"/>
    </source>
</evidence>
<evidence type="ECO:0000256" key="2">
    <source>
        <dbReference type="SAM" id="MobiDB-lite"/>
    </source>
</evidence>